<evidence type="ECO:0000256" key="4">
    <source>
        <dbReference type="ARBA" id="ARBA00023163"/>
    </source>
</evidence>
<dbReference type="PROSITE" id="PS51351">
    <property type="entry name" value="TFIIE_BETA_C"/>
    <property type="match status" value="1"/>
</dbReference>
<dbReference type="GO" id="GO:0001097">
    <property type="term" value="F:TFIIH-class transcription factor complex binding"/>
    <property type="evidence" value="ECO:0007669"/>
    <property type="project" value="TreeGrafter"/>
</dbReference>
<evidence type="ECO:0000256" key="7">
    <source>
        <dbReference type="PIRNR" id="PIRNR016398"/>
    </source>
</evidence>
<dbReference type="CDD" id="cd07977">
    <property type="entry name" value="TFIIE_beta_winged_helix"/>
    <property type="match status" value="1"/>
</dbReference>
<evidence type="ECO:0000256" key="2">
    <source>
        <dbReference type="ARBA" id="ARBA00023015"/>
    </source>
</evidence>
<comment type="similarity">
    <text evidence="7">Belongs to the TFIIE beta subunit family.</text>
</comment>
<comment type="subcellular location">
    <subcellularLocation>
        <location evidence="1 7">Nucleus</location>
    </subcellularLocation>
</comment>
<name>A0A7I8W7K3_9ANNE</name>
<evidence type="ECO:0000259" key="9">
    <source>
        <dbReference type="PROSITE" id="PS51351"/>
    </source>
</evidence>
<keyword evidence="5 7" id="KW-0539">Nucleus</keyword>
<dbReference type="PIRSF" id="PIRSF016398">
    <property type="entry name" value="TFIIE-beta"/>
    <property type="match status" value="1"/>
</dbReference>
<proteinExistence type="inferred from homology"/>
<dbReference type="OrthoDB" id="5323195at2759"/>
<organism evidence="10 11">
    <name type="scientific">Dimorphilus gyrociliatus</name>
    <dbReference type="NCBI Taxonomy" id="2664684"/>
    <lineage>
        <taxon>Eukaryota</taxon>
        <taxon>Metazoa</taxon>
        <taxon>Spiralia</taxon>
        <taxon>Lophotrochozoa</taxon>
        <taxon>Annelida</taxon>
        <taxon>Polychaeta</taxon>
        <taxon>Polychaeta incertae sedis</taxon>
        <taxon>Dinophilidae</taxon>
        <taxon>Dimorphilus</taxon>
    </lineage>
</organism>
<feature type="compositionally biased region" description="Basic residues" evidence="8">
    <location>
        <begin position="248"/>
        <end position="265"/>
    </location>
</feature>
<dbReference type="Proteomes" id="UP000549394">
    <property type="component" value="Unassembled WGS sequence"/>
</dbReference>
<dbReference type="PANTHER" id="PTHR12716:SF8">
    <property type="entry name" value="TRANSCRIPTION INITIATION FACTOR IIE SUBUNIT BETA"/>
    <property type="match status" value="1"/>
</dbReference>
<dbReference type="InterPro" id="IPR036390">
    <property type="entry name" value="WH_DNA-bd_sf"/>
</dbReference>
<evidence type="ECO:0000256" key="1">
    <source>
        <dbReference type="ARBA" id="ARBA00004123"/>
    </source>
</evidence>
<evidence type="ECO:0000256" key="6">
    <source>
        <dbReference type="ARBA" id="ARBA00025581"/>
    </source>
</evidence>
<dbReference type="PANTHER" id="PTHR12716">
    <property type="entry name" value="TRANSCRIPTION INITIATION FACTOR IIE, BETA SUBUNIT"/>
    <property type="match status" value="1"/>
</dbReference>
<dbReference type="InterPro" id="IPR016656">
    <property type="entry name" value="TFIIE-bsu"/>
</dbReference>
<dbReference type="Pfam" id="PF18121">
    <property type="entry name" value="TFA2_Winged_2"/>
    <property type="match status" value="1"/>
</dbReference>
<feature type="region of interest" description="Disordered" evidence="8">
    <location>
        <begin position="240"/>
        <end position="283"/>
    </location>
</feature>
<evidence type="ECO:0000256" key="8">
    <source>
        <dbReference type="SAM" id="MobiDB-lite"/>
    </source>
</evidence>
<protein>
    <recommendedName>
        <fullName evidence="7">Transcription initiation factor IIE subunit beta</fullName>
    </recommendedName>
</protein>
<keyword evidence="4 7" id="KW-0804">Transcription</keyword>
<evidence type="ECO:0000256" key="5">
    <source>
        <dbReference type="ARBA" id="ARBA00023242"/>
    </source>
</evidence>
<keyword evidence="2 7" id="KW-0805">Transcription regulation</keyword>
<dbReference type="AlphaFoldDB" id="A0A7I8W7K3"/>
<gene>
    <name evidence="10" type="ORF">DGYR_LOCUS10583</name>
</gene>
<evidence type="ECO:0000313" key="10">
    <source>
        <dbReference type="EMBL" id="CAD5122833.1"/>
    </source>
</evidence>
<dbReference type="InterPro" id="IPR040501">
    <property type="entry name" value="TFA2_Winged_2"/>
</dbReference>
<dbReference type="InterPro" id="IPR003166">
    <property type="entry name" value="TFIIE_bsu_DNA-bd"/>
</dbReference>
<comment type="subunit">
    <text evidence="7">Tetramer of two alpha and two beta chains.</text>
</comment>
<dbReference type="FunFam" id="1.10.10.10:FF:000177">
    <property type="entry name" value="Transcription initiation factor IIE subunit beta"/>
    <property type="match status" value="1"/>
</dbReference>
<dbReference type="GO" id="GO:0006367">
    <property type="term" value="P:transcription initiation at RNA polymerase II promoter"/>
    <property type="evidence" value="ECO:0007669"/>
    <property type="project" value="UniProtKB-UniRule"/>
</dbReference>
<comment type="caution">
    <text evidence="10">The sequence shown here is derived from an EMBL/GenBank/DDBJ whole genome shotgun (WGS) entry which is preliminary data.</text>
</comment>
<comment type="function">
    <text evidence="6 7">Recruits TFIIH to the initiation complex and stimulates the RNA polymerase II C-terminal domain kinase and DNA-dependent ATPase activities of TFIIH. Both TFIIH and TFIIE are required for promoter clearance by RNA polymerase.</text>
</comment>
<keyword evidence="11" id="KW-1185">Reference proteome</keyword>
<dbReference type="InterPro" id="IPR036388">
    <property type="entry name" value="WH-like_DNA-bd_sf"/>
</dbReference>
<feature type="region of interest" description="Disordered" evidence="8">
    <location>
        <begin position="17"/>
        <end position="54"/>
    </location>
</feature>
<feature type="compositionally biased region" description="Basic and acidic residues" evidence="8">
    <location>
        <begin position="267"/>
        <end position="277"/>
    </location>
</feature>
<dbReference type="SUPFAM" id="SSF46785">
    <property type="entry name" value="Winged helix' DNA-binding domain"/>
    <property type="match status" value="1"/>
</dbReference>
<sequence>MNAELLRERQRFLSKAKSLPVVEKRQKRSKPDENLNKTKKKIKSEKATPQFDYKTSTGGSQLKFSILSKIVRYMRDRHLQGDSHALNIEDILEETHQTGISQKITHWLENEALPNNPKIDTEEGKLFKFRPKYPAKDKKSLRKLMEKYDREGMGGILEDDIKESVPNSEKVLKSLGDLIICVKRPHDKQKVLFYNDKSVDFKLDENFQKLWRSVPLEGMDEKKIDEFLTKQGIQAMMEMDGPNQNSAFKRKQKKKGGNKRKKTNYKSHNEHMGDILKDFSSNN</sequence>
<keyword evidence="3 7" id="KW-0238">DNA-binding</keyword>
<dbReference type="Pfam" id="PF02186">
    <property type="entry name" value="TFIIE_beta"/>
    <property type="match status" value="1"/>
</dbReference>
<dbReference type="GO" id="GO:0005673">
    <property type="term" value="C:transcription factor TFIIE complex"/>
    <property type="evidence" value="ECO:0007669"/>
    <property type="project" value="UniProtKB-UniRule"/>
</dbReference>
<evidence type="ECO:0000256" key="3">
    <source>
        <dbReference type="ARBA" id="ARBA00023125"/>
    </source>
</evidence>
<reference evidence="10 11" key="1">
    <citation type="submission" date="2020-08" db="EMBL/GenBank/DDBJ databases">
        <authorList>
            <person name="Hejnol A."/>
        </authorList>
    </citation>
    <scope>NUCLEOTIDE SEQUENCE [LARGE SCALE GENOMIC DNA]</scope>
</reference>
<accession>A0A7I8W7K3</accession>
<evidence type="ECO:0000313" key="11">
    <source>
        <dbReference type="Proteomes" id="UP000549394"/>
    </source>
</evidence>
<dbReference type="GO" id="GO:0003677">
    <property type="term" value="F:DNA binding"/>
    <property type="evidence" value="ECO:0007669"/>
    <property type="project" value="UniProtKB-UniRule"/>
</dbReference>
<feature type="domain" description="TFIIE beta" evidence="9">
    <location>
        <begin position="55"/>
        <end position="136"/>
    </location>
</feature>
<dbReference type="EMBL" id="CAJFCJ010000018">
    <property type="protein sequence ID" value="CAD5122833.1"/>
    <property type="molecule type" value="Genomic_DNA"/>
</dbReference>
<dbReference type="Gene3D" id="1.10.10.10">
    <property type="entry name" value="Winged helix-like DNA-binding domain superfamily/Winged helix DNA-binding domain"/>
    <property type="match status" value="1"/>
</dbReference>